<evidence type="ECO:0000313" key="1">
    <source>
        <dbReference type="EMBL" id="KFB45837.1"/>
    </source>
</evidence>
<name>A0A084W6J3_ANOSI</name>
<dbReference type="AlphaFoldDB" id="A0A084W6J3"/>
<reference evidence="1 3" key="1">
    <citation type="journal article" date="2014" name="BMC Genomics">
        <title>Genome sequence of Anopheles sinensis provides insight into genetics basis of mosquito competence for malaria parasites.</title>
        <authorList>
            <person name="Zhou D."/>
            <person name="Zhang D."/>
            <person name="Ding G."/>
            <person name="Shi L."/>
            <person name="Hou Q."/>
            <person name="Ye Y."/>
            <person name="Xu Y."/>
            <person name="Zhou H."/>
            <person name="Xiong C."/>
            <person name="Li S."/>
            <person name="Yu J."/>
            <person name="Hong S."/>
            <person name="Yu X."/>
            <person name="Zou P."/>
            <person name="Chen C."/>
            <person name="Chang X."/>
            <person name="Wang W."/>
            <person name="Lv Y."/>
            <person name="Sun Y."/>
            <person name="Ma L."/>
            <person name="Shen B."/>
            <person name="Zhu C."/>
        </authorList>
    </citation>
    <scope>NUCLEOTIDE SEQUENCE [LARGE SCALE GENOMIC DNA]</scope>
</reference>
<dbReference type="Proteomes" id="UP000030765">
    <property type="component" value="Unassembled WGS sequence"/>
</dbReference>
<dbReference type="EMBL" id="ATLV01020820">
    <property type="status" value="NOT_ANNOTATED_CDS"/>
    <property type="molecule type" value="Genomic_DNA"/>
</dbReference>
<protein>
    <submittedName>
        <fullName evidence="1 2">3-isopropylmalate dehydrogenase</fullName>
    </submittedName>
</protein>
<evidence type="ECO:0000313" key="2">
    <source>
        <dbReference type="EnsemblMetazoa" id="ASIC013825-PA"/>
    </source>
</evidence>
<dbReference type="VEuPathDB" id="VectorBase:ASIC013825"/>
<dbReference type="EnsemblMetazoa" id="ASIC013825-RA">
    <property type="protein sequence ID" value="ASIC013825-PA"/>
    <property type="gene ID" value="ASIC013825"/>
</dbReference>
<dbReference type="EMBL" id="KE525308">
    <property type="protein sequence ID" value="KFB45837.1"/>
    <property type="molecule type" value="Genomic_DNA"/>
</dbReference>
<gene>
    <name evidence="1" type="ORF">ZHAS_00013825</name>
</gene>
<evidence type="ECO:0000313" key="3">
    <source>
        <dbReference type="Proteomes" id="UP000030765"/>
    </source>
</evidence>
<keyword evidence="3" id="KW-1185">Reference proteome</keyword>
<accession>A0A084W6J3</accession>
<reference evidence="2" key="2">
    <citation type="submission" date="2020-05" db="UniProtKB">
        <authorList>
            <consortium name="EnsemblMetazoa"/>
        </authorList>
    </citation>
    <scope>IDENTIFICATION</scope>
</reference>
<sequence length="67" mass="7405">MTVPGRTRQRCNVNEGVLWRRSSPEMHESKAIVVVKLSLGYAGYNAGSLSTGQDCAWELQYGVFSVN</sequence>
<organism evidence="1">
    <name type="scientific">Anopheles sinensis</name>
    <name type="common">Mosquito</name>
    <dbReference type="NCBI Taxonomy" id="74873"/>
    <lineage>
        <taxon>Eukaryota</taxon>
        <taxon>Metazoa</taxon>
        <taxon>Ecdysozoa</taxon>
        <taxon>Arthropoda</taxon>
        <taxon>Hexapoda</taxon>
        <taxon>Insecta</taxon>
        <taxon>Pterygota</taxon>
        <taxon>Neoptera</taxon>
        <taxon>Endopterygota</taxon>
        <taxon>Diptera</taxon>
        <taxon>Nematocera</taxon>
        <taxon>Culicoidea</taxon>
        <taxon>Culicidae</taxon>
        <taxon>Anophelinae</taxon>
        <taxon>Anopheles</taxon>
    </lineage>
</organism>
<proteinExistence type="predicted"/>